<dbReference type="PANTHER" id="PTHR30524:SF0">
    <property type="entry name" value="ALTRONATE OXIDOREDUCTASE-RELATED"/>
    <property type="match status" value="1"/>
</dbReference>
<comment type="caution">
    <text evidence="6">The sequence shown here is derived from an EMBL/GenBank/DDBJ whole genome shotgun (WGS) entry which is preliminary data.</text>
</comment>
<dbReference type="Gene3D" id="1.10.1040.10">
    <property type="entry name" value="N-(1-d-carboxylethyl)-l-norvaline Dehydrogenase, domain 2"/>
    <property type="match status" value="1"/>
</dbReference>
<dbReference type="InterPro" id="IPR013131">
    <property type="entry name" value="Mannitol_DH_N"/>
</dbReference>
<dbReference type="SUPFAM" id="SSF48179">
    <property type="entry name" value="6-phosphogluconate dehydrogenase C-terminal domain-like"/>
    <property type="match status" value="1"/>
</dbReference>
<evidence type="ECO:0000256" key="3">
    <source>
        <dbReference type="ARBA" id="ARBA00048615"/>
    </source>
</evidence>
<feature type="domain" description="Mannitol dehydrogenase C-terminal" evidence="5">
    <location>
        <begin position="285"/>
        <end position="484"/>
    </location>
</feature>
<gene>
    <name evidence="6" type="ORF">DNH61_08815</name>
</gene>
<dbReference type="PANTHER" id="PTHR30524">
    <property type="entry name" value="MANNITOL-1-PHOSPHATE 5-DEHYDROGENASE"/>
    <property type="match status" value="1"/>
</dbReference>
<dbReference type="SUPFAM" id="SSF51735">
    <property type="entry name" value="NAD(P)-binding Rossmann-fold domains"/>
    <property type="match status" value="1"/>
</dbReference>
<dbReference type="RefSeq" id="WP_111146288.1">
    <property type="nucleotide sequence ID" value="NZ_QKRB01000041.1"/>
</dbReference>
<dbReference type="EMBL" id="QKRB01000041">
    <property type="protein sequence ID" value="PZD96290.1"/>
    <property type="molecule type" value="Genomic_DNA"/>
</dbReference>
<dbReference type="AlphaFoldDB" id="A0A2W1LDZ0"/>
<comment type="catalytic activity">
    <reaction evidence="3">
        <text>D-mannitol 1-phosphate + NAD(+) = beta-D-fructose 6-phosphate + NADH + H(+)</text>
        <dbReference type="Rhea" id="RHEA:19661"/>
        <dbReference type="ChEBI" id="CHEBI:15378"/>
        <dbReference type="ChEBI" id="CHEBI:57540"/>
        <dbReference type="ChEBI" id="CHEBI:57634"/>
        <dbReference type="ChEBI" id="CHEBI:57945"/>
        <dbReference type="ChEBI" id="CHEBI:61381"/>
        <dbReference type="EC" id="1.1.1.17"/>
    </reaction>
</comment>
<organism evidence="6 7">
    <name type="scientific">Paenibacillus sambharensis</name>
    <dbReference type="NCBI Taxonomy" id="1803190"/>
    <lineage>
        <taxon>Bacteria</taxon>
        <taxon>Bacillati</taxon>
        <taxon>Bacillota</taxon>
        <taxon>Bacilli</taxon>
        <taxon>Bacillales</taxon>
        <taxon>Paenibacillaceae</taxon>
        <taxon>Paenibacillus</taxon>
    </lineage>
</organism>
<keyword evidence="2" id="KW-0520">NAD</keyword>
<dbReference type="InterPro" id="IPR013118">
    <property type="entry name" value="Mannitol_DH_C"/>
</dbReference>
<evidence type="ECO:0000256" key="1">
    <source>
        <dbReference type="ARBA" id="ARBA00023002"/>
    </source>
</evidence>
<evidence type="ECO:0000313" key="6">
    <source>
        <dbReference type="EMBL" id="PZD96290.1"/>
    </source>
</evidence>
<evidence type="ECO:0000259" key="4">
    <source>
        <dbReference type="Pfam" id="PF01232"/>
    </source>
</evidence>
<dbReference type="NCBIfam" id="NF002969">
    <property type="entry name" value="PRK03643.1"/>
    <property type="match status" value="1"/>
</dbReference>
<dbReference type="OrthoDB" id="9768714at2"/>
<evidence type="ECO:0000256" key="2">
    <source>
        <dbReference type="ARBA" id="ARBA00023027"/>
    </source>
</evidence>
<dbReference type="InterPro" id="IPR008927">
    <property type="entry name" value="6-PGluconate_DH-like_C_sf"/>
</dbReference>
<dbReference type="GO" id="GO:0005829">
    <property type="term" value="C:cytosol"/>
    <property type="evidence" value="ECO:0007669"/>
    <property type="project" value="TreeGrafter"/>
</dbReference>
<dbReference type="Gene3D" id="3.40.50.720">
    <property type="entry name" value="NAD(P)-binding Rossmann-like Domain"/>
    <property type="match status" value="1"/>
</dbReference>
<reference evidence="6 7" key="1">
    <citation type="submission" date="2018-06" db="EMBL/GenBank/DDBJ databases">
        <title>Paenibacillus imtechensis sp. nov.</title>
        <authorList>
            <person name="Pinnaka A.K."/>
            <person name="Singh H."/>
            <person name="Kaur M."/>
        </authorList>
    </citation>
    <scope>NUCLEOTIDE SEQUENCE [LARGE SCALE GENOMIC DNA]</scope>
    <source>
        <strain evidence="6 7">SMB1</strain>
    </source>
</reference>
<evidence type="ECO:0000259" key="5">
    <source>
        <dbReference type="Pfam" id="PF08125"/>
    </source>
</evidence>
<dbReference type="GO" id="GO:0008926">
    <property type="term" value="F:mannitol-1-phosphate 5-dehydrogenase activity"/>
    <property type="evidence" value="ECO:0007669"/>
    <property type="project" value="UniProtKB-EC"/>
</dbReference>
<dbReference type="Pfam" id="PF01232">
    <property type="entry name" value="Mannitol_dh"/>
    <property type="match status" value="1"/>
</dbReference>
<dbReference type="InterPro" id="IPR013328">
    <property type="entry name" value="6PGD_dom2"/>
</dbReference>
<evidence type="ECO:0000313" key="7">
    <source>
        <dbReference type="Proteomes" id="UP000249522"/>
    </source>
</evidence>
<dbReference type="Proteomes" id="UP000249522">
    <property type="component" value="Unassembled WGS sequence"/>
</dbReference>
<dbReference type="GO" id="GO:0019592">
    <property type="term" value="P:mannitol catabolic process"/>
    <property type="evidence" value="ECO:0007669"/>
    <property type="project" value="TreeGrafter"/>
</dbReference>
<proteinExistence type="predicted"/>
<keyword evidence="1" id="KW-0560">Oxidoreductase</keyword>
<protein>
    <submittedName>
        <fullName evidence="6">Altronate oxidoreductase</fullName>
    </submittedName>
</protein>
<dbReference type="InterPro" id="IPR036291">
    <property type="entry name" value="NAD(P)-bd_dom_sf"/>
</dbReference>
<sequence length="492" mass="55897">MSEQVLTKKLLDAGQQGLHPAVKDSPVTILQIGEGNFLRGFVDWMIHEARRQGRYEGSIAVTQPRPSGSAKLAQLAEQDGLYTLVTRGLENGKQVERKDVISVFSQVIDPYADWERFLSLAESDELQVVVSNTTEAGLVYRQEELKEGEPILSFPGKMACFLYRRYQALGGAPDKGLVFLPCELLERNGDELKACILRYCEDWQLPEAFIQWVNSSCRFLNSLVDRIVTGYPDEQAEQWFEEWGYRDAMLNTAEPYHFWAIEAEPELERLLPLQAAGFNVVWTDDLKPYQQRKVRILNGAHTLMTPIAILHGFHYVREVMEDDTFGRYVREAVKEDIIPSMPMDRAELLDYAETVFERFGNPFIKHRLADIAMNSVSKFKVRLLPSIAYYAEQGKPVPDRLARTLAGLLRYGKVKQTGDAYEGRTLAGGVYIIRDDAQVLEQLAAAWKRAEEAGLPADKTARELLRLPIWDADLSEWPGLSEAVGRCLEEWS</sequence>
<keyword evidence="7" id="KW-1185">Reference proteome</keyword>
<name>A0A2W1LDZ0_9BACL</name>
<dbReference type="Pfam" id="PF08125">
    <property type="entry name" value="Mannitol_dh_C"/>
    <property type="match status" value="1"/>
</dbReference>
<accession>A0A2W1LDZ0</accession>
<feature type="domain" description="Mannitol dehydrogenase N-terminal" evidence="4">
    <location>
        <begin position="28"/>
        <end position="264"/>
    </location>
</feature>